<evidence type="ECO:0000313" key="1">
    <source>
        <dbReference type="EMBL" id="KAL3878985.1"/>
    </source>
</evidence>
<organism evidence="1 2">
    <name type="scientific">Sinanodonta woodiana</name>
    <name type="common">Chinese pond mussel</name>
    <name type="synonym">Anodonta woodiana</name>
    <dbReference type="NCBI Taxonomy" id="1069815"/>
    <lineage>
        <taxon>Eukaryota</taxon>
        <taxon>Metazoa</taxon>
        <taxon>Spiralia</taxon>
        <taxon>Lophotrochozoa</taxon>
        <taxon>Mollusca</taxon>
        <taxon>Bivalvia</taxon>
        <taxon>Autobranchia</taxon>
        <taxon>Heteroconchia</taxon>
        <taxon>Palaeoheterodonta</taxon>
        <taxon>Unionida</taxon>
        <taxon>Unionoidea</taxon>
        <taxon>Unionidae</taxon>
        <taxon>Unioninae</taxon>
        <taxon>Sinanodonta</taxon>
    </lineage>
</organism>
<keyword evidence="2" id="KW-1185">Reference proteome</keyword>
<sequence length="78" mass="9530">MEKLPAIHFKLPEPKESNFTTDKIPNPKIRFNYGEDYNNFYSDNFYKYYLINVYDERGSEISRNEYHLYGNVMWIFSL</sequence>
<evidence type="ECO:0000313" key="2">
    <source>
        <dbReference type="Proteomes" id="UP001634394"/>
    </source>
</evidence>
<name>A0ABD3WZR8_SINWO</name>
<gene>
    <name evidence="1" type="ORF">ACJMK2_031307</name>
</gene>
<protein>
    <submittedName>
        <fullName evidence="1">Uncharacterized protein</fullName>
    </submittedName>
</protein>
<accession>A0ABD3WZR8</accession>
<feature type="non-terminal residue" evidence="1">
    <location>
        <position position="78"/>
    </location>
</feature>
<dbReference type="Proteomes" id="UP001634394">
    <property type="component" value="Unassembled WGS sequence"/>
</dbReference>
<dbReference type="AlphaFoldDB" id="A0ABD3WZR8"/>
<dbReference type="EMBL" id="JBJQND010000004">
    <property type="protein sequence ID" value="KAL3878985.1"/>
    <property type="molecule type" value="Genomic_DNA"/>
</dbReference>
<proteinExistence type="predicted"/>
<reference evidence="1 2" key="1">
    <citation type="submission" date="2024-11" db="EMBL/GenBank/DDBJ databases">
        <title>Chromosome-level genome assembly of the freshwater bivalve Anodonta woodiana.</title>
        <authorList>
            <person name="Chen X."/>
        </authorList>
    </citation>
    <scope>NUCLEOTIDE SEQUENCE [LARGE SCALE GENOMIC DNA]</scope>
    <source>
        <strain evidence="1">MN2024</strain>
        <tissue evidence="1">Gills</tissue>
    </source>
</reference>
<comment type="caution">
    <text evidence="1">The sequence shown here is derived from an EMBL/GenBank/DDBJ whole genome shotgun (WGS) entry which is preliminary data.</text>
</comment>